<evidence type="ECO:0000313" key="12">
    <source>
        <dbReference type="Proteomes" id="UP001163726"/>
    </source>
</evidence>
<dbReference type="PANTHER" id="PTHR35011:SF5">
    <property type="entry name" value="SIALIC ACID TRAP TRANSPORTER SMALL PERMEASE PROTEIN SIAQ"/>
    <property type="match status" value="1"/>
</dbReference>
<comment type="subunit">
    <text evidence="9">The complex comprises the extracytoplasmic solute receptor protein and the two transmembrane proteins.</text>
</comment>
<dbReference type="RefSeq" id="WP_268076533.1">
    <property type="nucleotide sequence ID" value="NZ_CP109966.1"/>
</dbReference>
<keyword evidence="3" id="KW-1003">Cell membrane</keyword>
<accession>A0ABY7ARQ9</accession>
<evidence type="ECO:0000256" key="7">
    <source>
        <dbReference type="ARBA" id="ARBA00023136"/>
    </source>
</evidence>
<keyword evidence="7 9" id="KW-0472">Membrane</keyword>
<dbReference type="Pfam" id="PF04290">
    <property type="entry name" value="DctQ"/>
    <property type="match status" value="1"/>
</dbReference>
<dbReference type="InterPro" id="IPR007387">
    <property type="entry name" value="TRAP_DctQ"/>
</dbReference>
<evidence type="ECO:0000256" key="4">
    <source>
        <dbReference type="ARBA" id="ARBA00022519"/>
    </source>
</evidence>
<evidence type="ECO:0000259" key="10">
    <source>
        <dbReference type="Pfam" id="PF04290"/>
    </source>
</evidence>
<geneLocation type="plasmid" evidence="11 12">
    <name>pCadTS8_1</name>
</geneLocation>
<proteinExistence type="inferred from homology"/>
<evidence type="ECO:0000256" key="8">
    <source>
        <dbReference type="ARBA" id="ARBA00038436"/>
    </source>
</evidence>
<dbReference type="InterPro" id="IPR055348">
    <property type="entry name" value="DctQ"/>
</dbReference>
<protein>
    <recommendedName>
        <fullName evidence="9">TRAP transporter small permease protein</fullName>
    </recommendedName>
</protein>
<keyword evidence="6 9" id="KW-1133">Transmembrane helix</keyword>
<reference evidence="11" key="1">
    <citation type="submission" date="2022-10" db="EMBL/GenBank/DDBJ databases">
        <title>Catenovulum adriacola sp. nov. isolated in the Harbour of Susak.</title>
        <authorList>
            <person name="Schoch T."/>
            <person name="Reich S.J."/>
            <person name="Stoeferle S."/>
            <person name="Flaiz M."/>
            <person name="Kazda M."/>
            <person name="Riedel C.U."/>
            <person name="Duerre P."/>
        </authorList>
    </citation>
    <scope>NUCLEOTIDE SEQUENCE</scope>
    <source>
        <strain evidence="11">TS8</strain>
        <plasmid evidence="11">pCadTS8_1</plasmid>
    </source>
</reference>
<evidence type="ECO:0000256" key="9">
    <source>
        <dbReference type="RuleBase" id="RU369079"/>
    </source>
</evidence>
<feature type="transmembrane region" description="Helical" evidence="9">
    <location>
        <begin position="90"/>
        <end position="115"/>
    </location>
</feature>
<evidence type="ECO:0000256" key="3">
    <source>
        <dbReference type="ARBA" id="ARBA00022475"/>
    </source>
</evidence>
<keyword evidence="4 9" id="KW-0997">Cell inner membrane</keyword>
<sequence length="168" mass="19110">MRSLQSFLTQLNSIIRLMLAVMLVLLVVDVTWQVLTRFILPQPSSFTEEIARFLLIWISLLGGAYAYSTHSHLGFDLLIQKISADKARKIYRFCCVLVAIFAVSVLIIGGCNLVYMTWEFEQYSPVLNVPVAFIYTVVPLSGVLFLLYSINFYLTLETSLPEQENTND</sequence>
<feature type="transmembrane region" description="Helical" evidence="9">
    <location>
        <begin position="127"/>
        <end position="148"/>
    </location>
</feature>
<keyword evidence="2 9" id="KW-0813">Transport</keyword>
<evidence type="ECO:0000256" key="2">
    <source>
        <dbReference type="ARBA" id="ARBA00022448"/>
    </source>
</evidence>
<evidence type="ECO:0000256" key="1">
    <source>
        <dbReference type="ARBA" id="ARBA00004429"/>
    </source>
</evidence>
<comment type="similarity">
    <text evidence="8 9">Belongs to the TRAP transporter small permease family.</text>
</comment>
<dbReference type="PANTHER" id="PTHR35011">
    <property type="entry name" value="2,3-DIKETO-L-GULONATE TRAP TRANSPORTER SMALL PERMEASE PROTEIN YIAM"/>
    <property type="match status" value="1"/>
</dbReference>
<comment type="function">
    <text evidence="9">Part of the tripartite ATP-independent periplasmic (TRAP) transport system.</text>
</comment>
<keyword evidence="5 9" id="KW-0812">Transmembrane</keyword>
<keyword evidence="11" id="KW-0614">Plasmid</keyword>
<comment type="subcellular location">
    <subcellularLocation>
        <location evidence="1 9">Cell inner membrane</location>
        <topology evidence="1 9">Multi-pass membrane protein</topology>
    </subcellularLocation>
</comment>
<keyword evidence="12" id="KW-1185">Reference proteome</keyword>
<evidence type="ECO:0000256" key="6">
    <source>
        <dbReference type="ARBA" id="ARBA00022989"/>
    </source>
</evidence>
<name>A0ABY7ARQ9_9ALTE</name>
<dbReference type="EMBL" id="CP109966">
    <property type="protein sequence ID" value="WAJ71811.1"/>
    <property type="molecule type" value="Genomic_DNA"/>
</dbReference>
<feature type="domain" description="Tripartite ATP-independent periplasmic transporters DctQ component" evidence="10">
    <location>
        <begin position="27"/>
        <end position="154"/>
    </location>
</feature>
<evidence type="ECO:0000313" key="11">
    <source>
        <dbReference type="EMBL" id="WAJ71811.1"/>
    </source>
</evidence>
<gene>
    <name evidence="11" type="ORF">OLW01_15855</name>
</gene>
<feature type="transmembrane region" description="Helical" evidence="9">
    <location>
        <begin position="14"/>
        <end position="35"/>
    </location>
</feature>
<evidence type="ECO:0000256" key="5">
    <source>
        <dbReference type="ARBA" id="ARBA00022692"/>
    </source>
</evidence>
<dbReference type="Proteomes" id="UP001163726">
    <property type="component" value="Plasmid pCadTS8_1"/>
</dbReference>
<feature type="transmembrane region" description="Helical" evidence="9">
    <location>
        <begin position="50"/>
        <end position="69"/>
    </location>
</feature>
<organism evidence="11 12">
    <name type="scientific">Catenovulum adriaticum</name>
    <dbReference type="NCBI Taxonomy" id="2984846"/>
    <lineage>
        <taxon>Bacteria</taxon>
        <taxon>Pseudomonadati</taxon>
        <taxon>Pseudomonadota</taxon>
        <taxon>Gammaproteobacteria</taxon>
        <taxon>Alteromonadales</taxon>
        <taxon>Alteromonadaceae</taxon>
        <taxon>Catenovulum</taxon>
    </lineage>
</organism>